<dbReference type="GeneID" id="92727785"/>
<accession>A0ABS9HPH2</accession>
<dbReference type="RefSeq" id="WP_046201878.1">
    <property type="nucleotide sequence ID" value="NZ_JAFFSY010000003.1"/>
</dbReference>
<comment type="caution">
    <text evidence="1">The sequence shown here is derived from an EMBL/GenBank/DDBJ whole genome shotgun (WGS) entry which is preliminary data.</text>
</comment>
<name>A0ABS9HPH2_9CORY</name>
<gene>
    <name evidence="1" type="ORF">L3H44_10330</name>
</gene>
<dbReference type="EMBL" id="JAKJKU010000005">
    <property type="protein sequence ID" value="MCF6774793.1"/>
    <property type="molecule type" value="Genomic_DNA"/>
</dbReference>
<keyword evidence="2" id="KW-1185">Reference proteome</keyword>
<evidence type="ECO:0000313" key="1">
    <source>
        <dbReference type="EMBL" id="MCF6774793.1"/>
    </source>
</evidence>
<organism evidence="1 2">
    <name type="scientific">Corynebacterium parakroppenstedtii</name>
    <dbReference type="NCBI Taxonomy" id="2828363"/>
    <lineage>
        <taxon>Bacteria</taxon>
        <taxon>Bacillati</taxon>
        <taxon>Actinomycetota</taxon>
        <taxon>Actinomycetes</taxon>
        <taxon>Mycobacteriales</taxon>
        <taxon>Corynebacteriaceae</taxon>
        <taxon>Corynebacterium</taxon>
    </lineage>
</organism>
<reference evidence="1 2" key="1">
    <citation type="submission" date="2022-01" db="EMBL/GenBank/DDBJ databases">
        <title>Identification and Characterization of Corynebacterium sp.</title>
        <authorList>
            <person name="Luo Q."/>
            <person name="Qu P."/>
            <person name="Chen Q."/>
        </authorList>
    </citation>
    <scope>NUCLEOTIDE SEQUENCE [LARGE SCALE GENOMIC DNA]</scope>
    <source>
        <strain evidence="1 2">MC-12</strain>
    </source>
</reference>
<protein>
    <recommendedName>
        <fullName evidence="3">HicB family protein</fullName>
    </recommendedName>
</protein>
<evidence type="ECO:0008006" key="3">
    <source>
        <dbReference type="Google" id="ProtNLM"/>
    </source>
</evidence>
<sequence length="60" mass="6873">MAIHVHATVEPDGEWWLVTIPKYDIFGQANRREDAEAVAKESAALWFDTEEENIEVTLDN</sequence>
<evidence type="ECO:0000313" key="2">
    <source>
        <dbReference type="Proteomes" id="UP001200604"/>
    </source>
</evidence>
<dbReference type="Proteomes" id="UP001200604">
    <property type="component" value="Unassembled WGS sequence"/>
</dbReference>
<proteinExistence type="predicted"/>